<name>A0A086TH09_HAPC1</name>
<evidence type="ECO:0008006" key="4">
    <source>
        <dbReference type="Google" id="ProtNLM"/>
    </source>
</evidence>
<feature type="compositionally biased region" description="Low complexity" evidence="1">
    <location>
        <begin position="72"/>
        <end position="91"/>
    </location>
</feature>
<keyword evidence="3" id="KW-1185">Reference proteome</keyword>
<dbReference type="AlphaFoldDB" id="A0A086TH09"/>
<organism evidence="2 3">
    <name type="scientific">Hapsidospora chrysogenum (strain ATCC 11550 / CBS 779.69 / DSM 880 / IAM 14645 / JCM 23072 / IMI 49137)</name>
    <name type="common">Acremonium chrysogenum</name>
    <dbReference type="NCBI Taxonomy" id="857340"/>
    <lineage>
        <taxon>Eukaryota</taxon>
        <taxon>Fungi</taxon>
        <taxon>Dikarya</taxon>
        <taxon>Ascomycota</taxon>
        <taxon>Pezizomycotina</taxon>
        <taxon>Sordariomycetes</taxon>
        <taxon>Hypocreomycetidae</taxon>
        <taxon>Hypocreales</taxon>
        <taxon>Bionectriaceae</taxon>
        <taxon>Hapsidospora</taxon>
    </lineage>
</organism>
<dbReference type="STRING" id="857340.A0A086TH09"/>
<dbReference type="EMBL" id="JPKY01000002">
    <property type="protein sequence ID" value="KFH48641.1"/>
    <property type="molecule type" value="Genomic_DNA"/>
</dbReference>
<accession>A0A086TH09</accession>
<proteinExistence type="predicted"/>
<reference evidence="3" key="1">
    <citation type="journal article" date="2014" name="Genome Announc.">
        <title>Genome sequence and annotation of Acremonium chrysogenum, producer of the beta-lactam antibiotic cephalosporin C.</title>
        <authorList>
            <person name="Terfehr D."/>
            <person name="Dahlmann T.A."/>
            <person name="Specht T."/>
            <person name="Zadra I."/>
            <person name="Kuernsteiner H."/>
            <person name="Kueck U."/>
        </authorList>
    </citation>
    <scope>NUCLEOTIDE SEQUENCE [LARGE SCALE GENOMIC DNA]</scope>
    <source>
        <strain evidence="3">ATCC 11550 / CBS 779.69 / DSM 880 / IAM 14645 / JCM 23072 / IMI 49137</strain>
    </source>
</reference>
<feature type="region of interest" description="Disordered" evidence="1">
    <location>
        <begin position="17"/>
        <end position="49"/>
    </location>
</feature>
<dbReference type="OrthoDB" id="3549121at2759"/>
<dbReference type="InterPro" id="IPR020915">
    <property type="entry name" value="UPF0311"/>
</dbReference>
<protein>
    <recommendedName>
        <fullName evidence="4">Outer membrane protein, beta-barrel</fullName>
    </recommendedName>
</protein>
<sequence length="335" mass="35603">MTQAVVRELDKCLGKRSPPLLQLHLGSPPLSPPNSSTPSSLTPSGNKRRCTMAARAEAAAAAASIPLPPPAAAAGAAATTTTANPPATAEAMSSVAAPTTQSITAPDHHRINDHSTTAGCWDAASWDAAIMPAARMPAALSMPARRVFENAEEHCVAKGVEESCKRALDHFPCPDVAFPTPTLEFDFRVAVQLKPEPSQVQGRAHKEITAVQCGTWSGSFGHGKVMAGGYDLGQARGFRPIRIVEGAFIMQTTDECPATLEMRTRGSLSGPCDILDALLSTRSPKEIDPRKYGFRMFLTIKTADKRYAEIVNCGLWVASGVWQGEGLIIDAYRVA</sequence>
<dbReference type="Gene3D" id="2.40.160.20">
    <property type="match status" value="1"/>
</dbReference>
<evidence type="ECO:0000313" key="3">
    <source>
        <dbReference type="Proteomes" id="UP000029964"/>
    </source>
</evidence>
<dbReference type="Pfam" id="PF11578">
    <property type="entry name" value="DUF3237"/>
    <property type="match status" value="1"/>
</dbReference>
<dbReference type="PANTHER" id="PTHR37315:SF1">
    <property type="entry name" value="UPF0311 PROTEIN BLR7842"/>
    <property type="match status" value="1"/>
</dbReference>
<evidence type="ECO:0000313" key="2">
    <source>
        <dbReference type="EMBL" id="KFH48641.1"/>
    </source>
</evidence>
<comment type="caution">
    <text evidence="2">The sequence shown here is derived from an EMBL/GenBank/DDBJ whole genome shotgun (WGS) entry which is preliminary data.</text>
</comment>
<dbReference type="PANTHER" id="PTHR37315">
    <property type="entry name" value="UPF0311 PROTEIN BLR7842"/>
    <property type="match status" value="1"/>
</dbReference>
<gene>
    <name evidence="2" type="ORF">ACRE_003100</name>
</gene>
<evidence type="ECO:0000256" key="1">
    <source>
        <dbReference type="SAM" id="MobiDB-lite"/>
    </source>
</evidence>
<dbReference type="Proteomes" id="UP000029964">
    <property type="component" value="Unassembled WGS sequence"/>
</dbReference>
<feature type="compositionally biased region" description="Low complexity" evidence="1">
    <location>
        <begin position="17"/>
        <end position="44"/>
    </location>
</feature>
<dbReference type="HOGENOM" id="CLU_071617_0_0_1"/>
<feature type="region of interest" description="Disordered" evidence="1">
    <location>
        <begin position="70"/>
        <end position="111"/>
    </location>
</feature>